<gene>
    <name evidence="2" type="ORF">SAMN04490355_1002146</name>
</gene>
<dbReference type="Pfam" id="PF02286">
    <property type="entry name" value="Dehydratase_LU"/>
    <property type="match status" value="1"/>
</dbReference>
<organism evidence="2 3">
    <name type="scientific">Pelosinus propionicus DSM 13327</name>
    <dbReference type="NCBI Taxonomy" id="1123291"/>
    <lineage>
        <taxon>Bacteria</taxon>
        <taxon>Bacillati</taxon>
        <taxon>Bacillota</taxon>
        <taxon>Negativicutes</taxon>
        <taxon>Selenomonadales</taxon>
        <taxon>Sporomusaceae</taxon>
        <taxon>Pelosinus</taxon>
    </lineage>
</organism>
<dbReference type="GO" id="GO:0031419">
    <property type="term" value="F:cobalamin binding"/>
    <property type="evidence" value="ECO:0007669"/>
    <property type="project" value="InterPro"/>
</dbReference>
<dbReference type="OrthoDB" id="304739at2"/>
<proteinExistence type="predicted"/>
<dbReference type="GO" id="GO:0016836">
    <property type="term" value="F:hydro-lyase activity"/>
    <property type="evidence" value="ECO:0007669"/>
    <property type="project" value="InterPro"/>
</dbReference>
<dbReference type="EMBL" id="FOTS01000002">
    <property type="protein sequence ID" value="SFL36506.1"/>
    <property type="molecule type" value="Genomic_DNA"/>
</dbReference>
<evidence type="ECO:0000313" key="2">
    <source>
        <dbReference type="EMBL" id="SFL36506.1"/>
    </source>
</evidence>
<name>A0A1I4H515_9FIRM</name>
<evidence type="ECO:0000259" key="1">
    <source>
        <dbReference type="Pfam" id="PF02286"/>
    </source>
</evidence>
<dbReference type="CDD" id="cd03687">
    <property type="entry name" value="Dehydratase_LU"/>
    <property type="match status" value="1"/>
</dbReference>
<accession>A0A1I4H515</accession>
<feature type="domain" description="Diol/glycerol dehydratase large subunit" evidence="1">
    <location>
        <begin position="2"/>
        <end position="552"/>
    </location>
</feature>
<dbReference type="InterPro" id="IPR036999">
    <property type="entry name" value="Diol/glycerol_deHase_lsu_sf"/>
</dbReference>
<keyword evidence="3" id="KW-1185">Reference proteome</keyword>
<dbReference type="InterPro" id="IPR003206">
    <property type="entry name" value="Diol/glycerol_deHydtase_lsu"/>
</dbReference>
<dbReference type="RefSeq" id="WP_090932326.1">
    <property type="nucleotide sequence ID" value="NZ_FOTS01000002.1"/>
</dbReference>
<protein>
    <submittedName>
        <fullName evidence="2">Propanediol dehydratase large subunit</fullName>
    </submittedName>
</protein>
<dbReference type="Proteomes" id="UP000199520">
    <property type="component" value="Unassembled WGS sequence"/>
</dbReference>
<sequence length="556" mass="60503">MKRSKRFEVLAARPVNQDGFVKEWPEVGLIAMGSPNDPVPSIKIENGKIVEMDGVTRSNFDFIEQFIADYAIDVKIAEKAMAMEASQIAKMLVDVNVSRKEVVDIVRGLTAAKLVAVFNTMNVVEMMMALQKMRARKTPSNQCHITNVNDNPVLIAADGAEAALRGFDEMETTVAVVRYAPFNALALLIGSQAGRGGTLIQCALEEATELELGMRGITAYAETISVYGTENVFVDGDDTPWSKAFLASAYASRGLKMRFTSGTGSEVQMGYAEGKSMLYLEIRCIMLTRGAGVQGLQNGSVSCIGVPAAVPSGIRAVLAENLCAAMLDMEVASSNDQTFTHSDIRKTARTLMQFLPGTDFICSGYSGTPNYDNMFAGSNWDVDDYDDWNIIQRDLKVDGGLRPALEEEVIAVRNKAAKGLQAVFKELGFPAITDEEVEAATYAHGSKDVPARNVVEDLKAAQELMSRGITGIDIVKALAKTGFTDLAEHILNILKQRISGDYLHTSAILDKNFNVISAVNSRNDYQGPGTGYQMSDERWNEIKNISQAINPSDYDA</sequence>
<dbReference type="AlphaFoldDB" id="A0A1I4H515"/>
<dbReference type="SUPFAM" id="SSF51703">
    <property type="entry name" value="Cobalamin (vitamin B12)-dependent enzymes"/>
    <property type="match status" value="1"/>
</dbReference>
<dbReference type="NCBIfam" id="NF011979">
    <property type="entry name" value="PRK15444.1"/>
    <property type="match status" value="1"/>
</dbReference>
<dbReference type="Gene3D" id="3.20.20.350">
    <property type="entry name" value="Diol/glycerol dehydratase, large subunit"/>
    <property type="match status" value="1"/>
</dbReference>
<dbReference type="InterPro" id="IPR016176">
    <property type="entry name" value="Cbl-dep_enz_cat"/>
</dbReference>
<reference evidence="3" key="1">
    <citation type="submission" date="2016-10" db="EMBL/GenBank/DDBJ databases">
        <authorList>
            <person name="Varghese N."/>
            <person name="Submissions S."/>
        </authorList>
    </citation>
    <scope>NUCLEOTIDE SEQUENCE [LARGE SCALE GENOMIC DNA]</scope>
    <source>
        <strain evidence="3">DSM 13327</strain>
    </source>
</reference>
<dbReference type="STRING" id="1123291.SAMN04490355_1002146"/>
<evidence type="ECO:0000313" key="3">
    <source>
        <dbReference type="Proteomes" id="UP000199520"/>
    </source>
</evidence>